<name>A0A5E7QD33_PSEFL</name>
<feature type="transmembrane region" description="Helical" evidence="4">
    <location>
        <begin position="35"/>
        <end position="59"/>
    </location>
</feature>
<reference evidence="6 7" key="1">
    <citation type="submission" date="2019-09" db="EMBL/GenBank/DDBJ databases">
        <authorList>
            <person name="Chandra G."/>
            <person name="Truman W A."/>
        </authorList>
    </citation>
    <scope>NUCLEOTIDE SEQUENCE [LARGE SCALE GENOMIC DNA]</scope>
    <source>
        <strain evidence="6">PS880</strain>
    </source>
</reference>
<evidence type="ECO:0000256" key="2">
    <source>
        <dbReference type="ARBA" id="ARBA00022989"/>
    </source>
</evidence>
<dbReference type="CDD" id="cd17370">
    <property type="entry name" value="MFS_MJ1317_like"/>
    <property type="match status" value="1"/>
</dbReference>
<dbReference type="Proteomes" id="UP000375525">
    <property type="component" value="Unassembled WGS sequence"/>
</dbReference>
<dbReference type="InterPro" id="IPR011701">
    <property type="entry name" value="MFS"/>
</dbReference>
<dbReference type="GO" id="GO:0022857">
    <property type="term" value="F:transmembrane transporter activity"/>
    <property type="evidence" value="ECO:0007669"/>
    <property type="project" value="InterPro"/>
</dbReference>
<dbReference type="InterPro" id="IPR020846">
    <property type="entry name" value="MFS_dom"/>
</dbReference>
<dbReference type="PROSITE" id="PS50850">
    <property type="entry name" value="MFS"/>
    <property type="match status" value="1"/>
</dbReference>
<dbReference type="Gene3D" id="1.20.1250.20">
    <property type="entry name" value="MFS general substrate transporter like domains"/>
    <property type="match status" value="2"/>
</dbReference>
<feature type="transmembrane region" description="Helical" evidence="4">
    <location>
        <begin position="238"/>
        <end position="257"/>
    </location>
</feature>
<evidence type="ECO:0000256" key="3">
    <source>
        <dbReference type="ARBA" id="ARBA00023136"/>
    </source>
</evidence>
<feature type="transmembrane region" description="Helical" evidence="4">
    <location>
        <begin position="179"/>
        <end position="198"/>
    </location>
</feature>
<accession>A0A5E7QD33</accession>
<proteinExistence type="predicted"/>
<organism evidence="6 7">
    <name type="scientific">Pseudomonas fluorescens</name>
    <dbReference type="NCBI Taxonomy" id="294"/>
    <lineage>
        <taxon>Bacteria</taxon>
        <taxon>Pseudomonadati</taxon>
        <taxon>Pseudomonadota</taxon>
        <taxon>Gammaproteobacteria</taxon>
        <taxon>Pseudomonadales</taxon>
        <taxon>Pseudomonadaceae</taxon>
        <taxon>Pseudomonas</taxon>
    </lineage>
</organism>
<dbReference type="PANTHER" id="PTHR23518:SF2">
    <property type="entry name" value="MAJOR FACILITATOR SUPERFAMILY TRANSPORTER"/>
    <property type="match status" value="1"/>
</dbReference>
<keyword evidence="1 4" id="KW-0812">Transmembrane</keyword>
<feature type="transmembrane region" description="Helical" evidence="4">
    <location>
        <begin position="298"/>
        <end position="316"/>
    </location>
</feature>
<evidence type="ECO:0000256" key="4">
    <source>
        <dbReference type="SAM" id="Phobius"/>
    </source>
</evidence>
<dbReference type="InterPro" id="IPR036259">
    <property type="entry name" value="MFS_trans_sf"/>
</dbReference>
<gene>
    <name evidence="6" type="ORF">PS880_06002</name>
</gene>
<dbReference type="OrthoDB" id="9803985at2"/>
<evidence type="ECO:0000313" key="6">
    <source>
        <dbReference type="EMBL" id="VVP59170.1"/>
    </source>
</evidence>
<feature type="transmembrane region" description="Helical" evidence="4">
    <location>
        <begin position="210"/>
        <end position="232"/>
    </location>
</feature>
<evidence type="ECO:0000259" key="5">
    <source>
        <dbReference type="PROSITE" id="PS50850"/>
    </source>
</evidence>
<feature type="transmembrane region" description="Helical" evidence="4">
    <location>
        <begin position="138"/>
        <end position="159"/>
    </location>
</feature>
<feature type="transmembrane region" description="Helical" evidence="4">
    <location>
        <begin position="98"/>
        <end position="118"/>
    </location>
</feature>
<dbReference type="RefSeq" id="WP_150782634.1">
    <property type="nucleotide sequence ID" value="NZ_CABVIH010000046.1"/>
</dbReference>
<dbReference type="Pfam" id="PF07690">
    <property type="entry name" value="MFS_1"/>
    <property type="match status" value="1"/>
</dbReference>
<dbReference type="PANTHER" id="PTHR23518">
    <property type="entry name" value="C-METHYLTRANSFERASE"/>
    <property type="match status" value="1"/>
</dbReference>
<evidence type="ECO:0000256" key="1">
    <source>
        <dbReference type="ARBA" id="ARBA00022692"/>
    </source>
</evidence>
<feature type="domain" description="Major facilitator superfamily (MFS) profile" evidence="5">
    <location>
        <begin position="96"/>
        <end position="319"/>
    </location>
</feature>
<sequence>MSTESPHTDAERLRIPHTIWALGFISLFMDLSSELVHSLLPVFMVTTLGASALTVGVIEGIAESTAMFVKIFSGAISDFIGRRALAIFLMLWLADIQLVLWFAVIPATIAVALILVGVKEPTHASSERNFRSPIHWRVLHDFSTGYWWVVIIGGVFTLARFSEAFLVLRAQQTGLSITWIPLVMVVMALFYTLSAYPAGWLSDRISRTKLLCVGMGLLVLADLVLAQSGSVITMMLGVALWGLHMGFSQGILASLVADKAPTELKGTAFGIFNLVSGVCMLIASVLAGGLWHSLGSDSTFLTGALLATTALLLLLFKPQ</sequence>
<keyword evidence="3 4" id="KW-0472">Membrane</keyword>
<dbReference type="SUPFAM" id="SSF103473">
    <property type="entry name" value="MFS general substrate transporter"/>
    <property type="match status" value="1"/>
</dbReference>
<keyword evidence="2 4" id="KW-1133">Transmembrane helix</keyword>
<feature type="transmembrane region" description="Helical" evidence="4">
    <location>
        <begin position="269"/>
        <end position="292"/>
    </location>
</feature>
<dbReference type="AlphaFoldDB" id="A0A5E7QD33"/>
<dbReference type="EMBL" id="CABVIH010000046">
    <property type="protein sequence ID" value="VVP59170.1"/>
    <property type="molecule type" value="Genomic_DNA"/>
</dbReference>
<protein>
    <recommendedName>
        <fullName evidence="5">Major facilitator superfamily (MFS) profile domain-containing protein</fullName>
    </recommendedName>
</protein>
<feature type="transmembrane region" description="Helical" evidence="4">
    <location>
        <begin position="71"/>
        <end position="92"/>
    </location>
</feature>
<evidence type="ECO:0000313" key="7">
    <source>
        <dbReference type="Proteomes" id="UP000375525"/>
    </source>
</evidence>